<evidence type="ECO:0000256" key="1">
    <source>
        <dbReference type="SAM" id="MobiDB-lite"/>
    </source>
</evidence>
<evidence type="ECO:0000313" key="2">
    <source>
        <dbReference type="EMBL" id="CAK0822170.1"/>
    </source>
</evidence>
<protein>
    <submittedName>
        <fullName evidence="2">Uncharacterized protein</fullName>
    </submittedName>
</protein>
<dbReference type="Proteomes" id="UP001189429">
    <property type="component" value="Unassembled WGS sequence"/>
</dbReference>
<evidence type="ECO:0000313" key="3">
    <source>
        <dbReference type="Proteomes" id="UP001189429"/>
    </source>
</evidence>
<proteinExistence type="predicted"/>
<feature type="region of interest" description="Disordered" evidence="1">
    <location>
        <begin position="1"/>
        <end position="28"/>
    </location>
</feature>
<dbReference type="EMBL" id="CAUYUJ010007853">
    <property type="protein sequence ID" value="CAK0822170.1"/>
    <property type="molecule type" value="Genomic_DNA"/>
</dbReference>
<gene>
    <name evidence="2" type="ORF">PCOR1329_LOCUS23254</name>
</gene>
<sequence length="214" mass="24448">MSTLSGAPPAQRARVPWMHSKPSANQRKQYKREFQQEQRMINREAFVNARETKEKLWAEASAAAWPPARESSCQEAQPRKRPPQVGMMASPSAASKTKNHVAKWKYGHCGFVSFGFRGYCMRCAGLPPTGIQQQQAELRQEVTCSEQPNQHQQDDDQVKENIQVDWDPYLIEEEMLEEALAPARKRNRWSSRLAANKEAIVEALLAEVDAEIRR</sequence>
<comment type="caution">
    <text evidence="2">The sequence shown here is derived from an EMBL/GenBank/DDBJ whole genome shotgun (WGS) entry which is preliminary data.</text>
</comment>
<organism evidence="2 3">
    <name type="scientific">Prorocentrum cordatum</name>
    <dbReference type="NCBI Taxonomy" id="2364126"/>
    <lineage>
        <taxon>Eukaryota</taxon>
        <taxon>Sar</taxon>
        <taxon>Alveolata</taxon>
        <taxon>Dinophyceae</taxon>
        <taxon>Prorocentrales</taxon>
        <taxon>Prorocentraceae</taxon>
        <taxon>Prorocentrum</taxon>
    </lineage>
</organism>
<feature type="region of interest" description="Disordered" evidence="1">
    <location>
        <begin position="67"/>
        <end position="91"/>
    </location>
</feature>
<reference evidence="2" key="1">
    <citation type="submission" date="2023-10" db="EMBL/GenBank/DDBJ databases">
        <authorList>
            <person name="Chen Y."/>
            <person name="Shah S."/>
            <person name="Dougan E. K."/>
            <person name="Thang M."/>
            <person name="Chan C."/>
        </authorList>
    </citation>
    <scope>NUCLEOTIDE SEQUENCE [LARGE SCALE GENOMIC DNA]</scope>
</reference>
<accession>A0ABN9RW76</accession>
<name>A0ABN9RW76_9DINO</name>
<keyword evidence="3" id="KW-1185">Reference proteome</keyword>